<dbReference type="GO" id="GO:0006434">
    <property type="term" value="P:seryl-tRNA aminoacylation"/>
    <property type="evidence" value="ECO:0007669"/>
    <property type="project" value="InterPro"/>
</dbReference>
<dbReference type="InterPro" id="IPR002317">
    <property type="entry name" value="Ser-tRNA-ligase_type_1"/>
</dbReference>
<dbReference type="InterPro" id="IPR006195">
    <property type="entry name" value="aa-tRNA-synth_II"/>
</dbReference>
<dbReference type="KEGG" id="vde:111243126"/>
<dbReference type="InterPro" id="IPR045864">
    <property type="entry name" value="aa-tRNA-synth_II/BPL/LPL"/>
</dbReference>
<dbReference type="FunCoup" id="A0A7M7IXM9">
    <property type="interactions" value="44"/>
</dbReference>
<dbReference type="OMA" id="YQTHHEQ"/>
<name>A0A7M7IXM9_VARDE</name>
<proteinExistence type="predicted"/>
<organism evidence="3 4">
    <name type="scientific">Varroa destructor</name>
    <name type="common">Honeybee mite</name>
    <dbReference type="NCBI Taxonomy" id="109461"/>
    <lineage>
        <taxon>Eukaryota</taxon>
        <taxon>Metazoa</taxon>
        <taxon>Ecdysozoa</taxon>
        <taxon>Arthropoda</taxon>
        <taxon>Chelicerata</taxon>
        <taxon>Arachnida</taxon>
        <taxon>Acari</taxon>
        <taxon>Parasitiformes</taxon>
        <taxon>Mesostigmata</taxon>
        <taxon>Gamasina</taxon>
        <taxon>Dermanyssoidea</taxon>
        <taxon>Varroidae</taxon>
        <taxon>Varroa</taxon>
    </lineage>
</organism>
<dbReference type="PROSITE" id="PS50862">
    <property type="entry name" value="AA_TRNA_LIGASE_II"/>
    <property type="match status" value="1"/>
</dbReference>
<dbReference type="RefSeq" id="XP_022643967.1">
    <property type="nucleotide sequence ID" value="XM_022788232.1"/>
</dbReference>
<keyword evidence="4" id="KW-1185">Reference proteome</keyword>
<feature type="domain" description="Aminoacyl-transfer RNA synthetases class-II family profile" evidence="2">
    <location>
        <begin position="285"/>
        <end position="423"/>
    </location>
</feature>
<dbReference type="Proteomes" id="UP000594260">
    <property type="component" value="Unplaced"/>
</dbReference>
<evidence type="ECO:0000313" key="3">
    <source>
        <dbReference type="EnsemblMetazoa" id="XP_022643967"/>
    </source>
</evidence>
<evidence type="ECO:0000313" key="4">
    <source>
        <dbReference type="Proteomes" id="UP000594260"/>
    </source>
</evidence>
<dbReference type="PANTHER" id="PTHR11778">
    <property type="entry name" value="SERYL-TRNA SYNTHETASE"/>
    <property type="match status" value="1"/>
</dbReference>
<accession>A0A7M7IXM9</accession>
<evidence type="ECO:0000259" key="2">
    <source>
        <dbReference type="PROSITE" id="PS50862"/>
    </source>
</evidence>
<dbReference type="GO" id="GO:0005524">
    <property type="term" value="F:ATP binding"/>
    <property type="evidence" value="ECO:0007669"/>
    <property type="project" value="InterPro"/>
</dbReference>
<feature type="coiled-coil region" evidence="1">
    <location>
        <begin position="82"/>
        <end position="121"/>
    </location>
</feature>
<dbReference type="GO" id="GO:0004828">
    <property type="term" value="F:serine-tRNA ligase activity"/>
    <property type="evidence" value="ECO:0007669"/>
    <property type="project" value="InterPro"/>
</dbReference>
<evidence type="ECO:0000256" key="1">
    <source>
        <dbReference type="SAM" id="Coils"/>
    </source>
</evidence>
<protein>
    <recommendedName>
        <fullName evidence="2">Aminoacyl-transfer RNA synthetases class-II family profile domain-containing protein</fullName>
    </recommendedName>
</protein>
<dbReference type="SUPFAM" id="SSF46589">
    <property type="entry name" value="tRNA-binding arm"/>
    <property type="match status" value="1"/>
</dbReference>
<reference evidence="3" key="1">
    <citation type="submission" date="2021-01" db="UniProtKB">
        <authorList>
            <consortium name="EnsemblMetazoa"/>
        </authorList>
    </citation>
    <scope>IDENTIFICATION</scope>
</reference>
<dbReference type="AlphaFoldDB" id="A0A7M7IXM9"/>
<dbReference type="InParanoid" id="A0A7M7IXM9"/>
<dbReference type="InterPro" id="IPR010978">
    <property type="entry name" value="tRNA-bd_arm"/>
</dbReference>
<sequence>MLALWHFSTTMVRMGSRPLTVDVLANTALYLRGKAASTKRAIVLPHFDLIKIVNNIPEIEHHMRLRGQHLDLSPLRDVARSYTVIRKELVRLEKEISRLTAQRKKKRDEILEAQIKQLSEVQKNVKKDFYKIDAICAPLLLQIPNTPLCKDIKPVARLCRTYVPPKEFSFKPKNHVELGGSKLQFMNQTLCYLLEDLAGLEQKICSLFVESLDASGRIPVSGADFVLDTVVEGAATGNNIVVEEQDSGGHRMHLTGGSSLEAFCAQLMRREISVSTMRQYCSARFYREGSVEGGLYTLSQSTRVTAFTGSRKEVLSDVEDLLTLLAQLYMDLDVPFRMRLVGPPHLSFVEQLRIDLDVWSPAAREWKVVAHVASHGQFLSSRLHMVSAKEPMFTMFAVCADAQRIIALLLENHQNEDGSYTLPGILSNRSF</sequence>
<keyword evidence="1" id="KW-0175">Coiled coil</keyword>
<dbReference type="OrthoDB" id="24683at2759"/>
<dbReference type="GeneID" id="111243126"/>
<dbReference type="EnsemblMetazoa" id="XM_022788232">
    <property type="protein sequence ID" value="XP_022643967"/>
    <property type="gene ID" value="LOC111243126"/>
</dbReference>
<dbReference type="Gene3D" id="3.30.930.10">
    <property type="entry name" value="Bira Bifunctional Protein, Domain 2"/>
    <property type="match status" value="1"/>
</dbReference>
<dbReference type="PIRSF" id="PIRSF001529">
    <property type="entry name" value="Ser-tRNA-synth_IIa"/>
    <property type="match status" value="1"/>
</dbReference>
<dbReference type="SUPFAM" id="SSF55681">
    <property type="entry name" value="Class II aaRS and biotin synthetases"/>
    <property type="match status" value="1"/>
</dbReference>